<dbReference type="EMBL" id="JABSTR010000006">
    <property type="protein sequence ID" value="KAH9372911.1"/>
    <property type="molecule type" value="Genomic_DNA"/>
</dbReference>
<organism evidence="1 2">
    <name type="scientific">Haemaphysalis longicornis</name>
    <name type="common">Bush tick</name>
    <dbReference type="NCBI Taxonomy" id="44386"/>
    <lineage>
        <taxon>Eukaryota</taxon>
        <taxon>Metazoa</taxon>
        <taxon>Ecdysozoa</taxon>
        <taxon>Arthropoda</taxon>
        <taxon>Chelicerata</taxon>
        <taxon>Arachnida</taxon>
        <taxon>Acari</taxon>
        <taxon>Parasitiformes</taxon>
        <taxon>Ixodida</taxon>
        <taxon>Ixodoidea</taxon>
        <taxon>Ixodidae</taxon>
        <taxon>Haemaphysalinae</taxon>
        <taxon>Haemaphysalis</taxon>
    </lineage>
</organism>
<dbReference type="AlphaFoldDB" id="A0A9J6GDQ9"/>
<proteinExistence type="predicted"/>
<dbReference type="SMART" id="SM00367">
    <property type="entry name" value="LRR_CC"/>
    <property type="match status" value="3"/>
</dbReference>
<dbReference type="GO" id="GO:0005737">
    <property type="term" value="C:cytoplasm"/>
    <property type="evidence" value="ECO:0007669"/>
    <property type="project" value="TreeGrafter"/>
</dbReference>
<sequence length="87" mass="9696">MPKLRRLSIRGCLVSDKGISRIVSALPGLNVLRIARCVFLTDRSLHSIGSNLRCLQHIDIDGCPKITEAGRKHLLTKLPHVRFLNEG</sequence>
<evidence type="ECO:0000313" key="2">
    <source>
        <dbReference type="Proteomes" id="UP000821853"/>
    </source>
</evidence>
<comment type="caution">
    <text evidence="1">The sequence shown here is derived from an EMBL/GenBank/DDBJ whole genome shotgun (WGS) entry which is preliminary data.</text>
</comment>
<dbReference type="PANTHER" id="PTHR13382">
    <property type="entry name" value="MITOCHONDRIAL ATP SYNTHASE COUPLING FACTOR B"/>
    <property type="match status" value="1"/>
</dbReference>
<dbReference type="VEuPathDB" id="VectorBase:HLOH_060057"/>
<gene>
    <name evidence="1" type="ORF">HPB48_016541</name>
</gene>
<dbReference type="Gene3D" id="3.80.10.10">
    <property type="entry name" value="Ribonuclease Inhibitor"/>
    <property type="match status" value="1"/>
</dbReference>
<protein>
    <submittedName>
        <fullName evidence="1">Uncharacterized protein</fullName>
    </submittedName>
</protein>
<dbReference type="Proteomes" id="UP000821853">
    <property type="component" value="Chromosome 4"/>
</dbReference>
<dbReference type="OrthoDB" id="10257471at2759"/>
<dbReference type="InterPro" id="IPR032675">
    <property type="entry name" value="LRR_dom_sf"/>
</dbReference>
<dbReference type="InterPro" id="IPR050648">
    <property type="entry name" value="F-box_LRR-repeat"/>
</dbReference>
<accession>A0A9J6GDQ9</accession>
<name>A0A9J6GDQ9_HAELO</name>
<dbReference type="InterPro" id="IPR006553">
    <property type="entry name" value="Leu-rich_rpt_Cys-con_subtyp"/>
</dbReference>
<reference evidence="1 2" key="1">
    <citation type="journal article" date="2020" name="Cell">
        <title>Large-Scale Comparative Analyses of Tick Genomes Elucidate Their Genetic Diversity and Vector Capacities.</title>
        <authorList>
            <consortium name="Tick Genome and Microbiome Consortium (TIGMIC)"/>
            <person name="Jia N."/>
            <person name="Wang J."/>
            <person name="Shi W."/>
            <person name="Du L."/>
            <person name="Sun Y."/>
            <person name="Zhan W."/>
            <person name="Jiang J.F."/>
            <person name="Wang Q."/>
            <person name="Zhang B."/>
            <person name="Ji P."/>
            <person name="Bell-Sakyi L."/>
            <person name="Cui X.M."/>
            <person name="Yuan T.T."/>
            <person name="Jiang B.G."/>
            <person name="Yang W.F."/>
            <person name="Lam T.T."/>
            <person name="Chang Q.C."/>
            <person name="Ding S.J."/>
            <person name="Wang X.J."/>
            <person name="Zhu J.G."/>
            <person name="Ruan X.D."/>
            <person name="Zhao L."/>
            <person name="Wei J.T."/>
            <person name="Ye R.Z."/>
            <person name="Que T.C."/>
            <person name="Du C.H."/>
            <person name="Zhou Y.H."/>
            <person name="Cheng J.X."/>
            <person name="Dai P.F."/>
            <person name="Guo W.B."/>
            <person name="Han X.H."/>
            <person name="Huang E.J."/>
            <person name="Li L.F."/>
            <person name="Wei W."/>
            <person name="Gao Y.C."/>
            <person name="Liu J.Z."/>
            <person name="Shao H.Z."/>
            <person name="Wang X."/>
            <person name="Wang C.C."/>
            <person name="Yang T.C."/>
            <person name="Huo Q.B."/>
            <person name="Li W."/>
            <person name="Chen H.Y."/>
            <person name="Chen S.E."/>
            <person name="Zhou L.G."/>
            <person name="Ni X.B."/>
            <person name="Tian J.H."/>
            <person name="Sheng Y."/>
            <person name="Liu T."/>
            <person name="Pan Y.S."/>
            <person name="Xia L.Y."/>
            <person name="Li J."/>
            <person name="Zhao F."/>
            <person name="Cao W.C."/>
        </authorList>
    </citation>
    <scope>NUCLEOTIDE SEQUENCE [LARGE SCALE GENOMIC DNA]</scope>
    <source>
        <strain evidence="1">HaeL-2018</strain>
    </source>
</reference>
<evidence type="ECO:0000313" key="1">
    <source>
        <dbReference type="EMBL" id="KAH9372911.1"/>
    </source>
</evidence>
<dbReference type="SUPFAM" id="SSF52047">
    <property type="entry name" value="RNI-like"/>
    <property type="match status" value="1"/>
</dbReference>
<keyword evidence="2" id="KW-1185">Reference proteome</keyword>